<dbReference type="Proteomes" id="UP000021369">
    <property type="component" value="Unassembled WGS sequence"/>
</dbReference>
<keyword evidence="2" id="KW-0808">Transferase</keyword>
<dbReference type="Gene3D" id="1.10.510.10">
    <property type="entry name" value="Transferase(Phosphotransferase) domain 1"/>
    <property type="match status" value="1"/>
</dbReference>
<accession>A0A011V549</accession>
<dbReference type="OrthoDB" id="9805504at2"/>
<dbReference type="RefSeq" id="WP_024857506.1">
    <property type="nucleotide sequence ID" value="NZ_JEOB01000001.1"/>
</dbReference>
<dbReference type="InterPro" id="IPR011009">
    <property type="entry name" value="Kinase-like_dom_sf"/>
</dbReference>
<dbReference type="AlphaFoldDB" id="A0A011V549"/>
<dbReference type="GO" id="GO:0004672">
    <property type="term" value="F:protein kinase activity"/>
    <property type="evidence" value="ECO:0007669"/>
    <property type="project" value="InterPro"/>
</dbReference>
<evidence type="ECO:0000313" key="2">
    <source>
        <dbReference type="EMBL" id="EXM40627.1"/>
    </source>
</evidence>
<feature type="domain" description="Protein kinase" evidence="1">
    <location>
        <begin position="18"/>
        <end position="316"/>
    </location>
</feature>
<gene>
    <name evidence="2" type="ORF">RASY3_02155</name>
</gene>
<sequence>MVELKIGQEVEMEFGGRAKVLKVIGSGGQGIVYLVEFNSQKWALKWYDVDKIKRPKEFRQNIKNNIQDGAPSNKFLWPKYLTKENDQGTFGYIMELKPESFDSFVDILNTYKLVIDPLTGRATKQPVRFTSLYAMVTAVINIANAFRQLHRVGKSYQDLNDGGFFINVNTGAVLVCDCDNIAPDGSNFGIGGKPGYMAPEVVRGIAKPDVQTDKYSLAVVLFKLLFRGDPMEGEKVVKDVCLTESSELRHYGQDAVFVYDPDNATNRPVRGIHDNVIKFWRIYPKYIREAFILSFTQGISDPNKRIIENEWQKLFIRLRSEIIMCVCGRTNFTSMFAKIDEKTFRCPKCGTEFTTLGFDNRDNRMPLYVGCRFYKCEIDPDCDDFLTVAGELVENKLKPGVLGIKNCTEDTWQAKLPDGKYYPIQPGKGFPIWKDLEVDFGKVKASM</sequence>
<dbReference type="PROSITE" id="PS50011">
    <property type="entry name" value="PROTEIN_KINASE_DOM"/>
    <property type="match status" value="1"/>
</dbReference>
<dbReference type="SMART" id="SM00220">
    <property type="entry name" value="S_TKc"/>
    <property type="match status" value="1"/>
</dbReference>
<dbReference type="GO" id="GO:0005524">
    <property type="term" value="F:ATP binding"/>
    <property type="evidence" value="ECO:0007669"/>
    <property type="project" value="InterPro"/>
</dbReference>
<keyword evidence="3" id="KW-1185">Reference proteome</keyword>
<reference evidence="2 3" key="1">
    <citation type="submission" date="2013-06" db="EMBL/GenBank/DDBJ databases">
        <title>Rumen cellulosomics: divergent fiber-degrading strategies revealed by comparative genome-wide analysis of six Ruminococcal strains.</title>
        <authorList>
            <person name="Dassa B."/>
            <person name="Borovok I."/>
            <person name="Lamed R."/>
            <person name="Flint H."/>
            <person name="Yeoman C.J."/>
            <person name="White B."/>
            <person name="Bayer E.A."/>
        </authorList>
    </citation>
    <scope>NUCLEOTIDE SEQUENCE [LARGE SCALE GENOMIC DNA]</scope>
    <source>
        <strain evidence="2 3">SY3</strain>
    </source>
</reference>
<dbReference type="EMBL" id="JEOB01000001">
    <property type="protein sequence ID" value="EXM40627.1"/>
    <property type="molecule type" value="Genomic_DNA"/>
</dbReference>
<protein>
    <submittedName>
        <fullName evidence="2">Protein kinase</fullName>
    </submittedName>
</protein>
<proteinExistence type="predicted"/>
<dbReference type="InterPro" id="IPR000719">
    <property type="entry name" value="Prot_kinase_dom"/>
</dbReference>
<evidence type="ECO:0000259" key="1">
    <source>
        <dbReference type="PROSITE" id="PS50011"/>
    </source>
</evidence>
<keyword evidence="2" id="KW-0418">Kinase</keyword>
<comment type="caution">
    <text evidence="2">The sequence shown here is derived from an EMBL/GenBank/DDBJ whole genome shotgun (WGS) entry which is preliminary data.</text>
</comment>
<organism evidence="2 3">
    <name type="scientific">Ruminococcus albus SY3</name>
    <dbReference type="NCBI Taxonomy" id="1341156"/>
    <lineage>
        <taxon>Bacteria</taxon>
        <taxon>Bacillati</taxon>
        <taxon>Bacillota</taxon>
        <taxon>Clostridia</taxon>
        <taxon>Eubacteriales</taxon>
        <taxon>Oscillospiraceae</taxon>
        <taxon>Ruminococcus</taxon>
    </lineage>
</organism>
<evidence type="ECO:0000313" key="3">
    <source>
        <dbReference type="Proteomes" id="UP000021369"/>
    </source>
</evidence>
<name>A0A011V549_RUMAL</name>
<dbReference type="SUPFAM" id="SSF56112">
    <property type="entry name" value="Protein kinase-like (PK-like)"/>
    <property type="match status" value="1"/>
</dbReference>
<dbReference type="PATRIC" id="fig|1341156.4.peg.154"/>